<gene>
    <name evidence="1" type="ORF">J2S74_001628</name>
</gene>
<accession>A0ABT9ZSP0</accession>
<dbReference type="InterPro" id="IPR025716">
    <property type="entry name" value="Post-transcriptional_regulator"/>
</dbReference>
<dbReference type="RefSeq" id="WP_307323958.1">
    <property type="nucleotide sequence ID" value="NZ_JAUSUG010000005.1"/>
</dbReference>
<comment type="caution">
    <text evidence="1">The sequence shown here is derived from an EMBL/GenBank/DDBJ whole genome shotgun (WGS) entry which is preliminary data.</text>
</comment>
<keyword evidence="2" id="KW-1185">Reference proteome</keyword>
<organism evidence="1 2">
    <name type="scientific">Evansella vedderi</name>
    <dbReference type="NCBI Taxonomy" id="38282"/>
    <lineage>
        <taxon>Bacteria</taxon>
        <taxon>Bacillati</taxon>
        <taxon>Bacillota</taxon>
        <taxon>Bacilli</taxon>
        <taxon>Bacillales</taxon>
        <taxon>Bacillaceae</taxon>
        <taxon>Evansella</taxon>
    </lineage>
</organism>
<protein>
    <recommendedName>
        <fullName evidence="3">Post-transcriptional regulator</fullName>
    </recommendedName>
</protein>
<dbReference type="Pfam" id="PF13797">
    <property type="entry name" value="Post_transc_reg"/>
    <property type="match status" value="1"/>
</dbReference>
<proteinExistence type="predicted"/>
<sequence length="109" mass="12889">MEQWDNWKAQLEPVLKSKAEEWQMLGYDRVTEDDVWACFLAKRSRMDIPDPVLTHWIVGELFRLKANDYMNWLTVEAYKGPNWFDKEEPLDLSQDLSQESATKPVKPVT</sequence>
<evidence type="ECO:0008006" key="3">
    <source>
        <dbReference type="Google" id="ProtNLM"/>
    </source>
</evidence>
<dbReference type="Proteomes" id="UP001230005">
    <property type="component" value="Unassembled WGS sequence"/>
</dbReference>
<evidence type="ECO:0000313" key="2">
    <source>
        <dbReference type="Proteomes" id="UP001230005"/>
    </source>
</evidence>
<dbReference type="EMBL" id="JAUSUG010000005">
    <property type="protein sequence ID" value="MDQ0254253.1"/>
    <property type="molecule type" value="Genomic_DNA"/>
</dbReference>
<evidence type="ECO:0000313" key="1">
    <source>
        <dbReference type="EMBL" id="MDQ0254253.1"/>
    </source>
</evidence>
<name>A0ABT9ZSP0_9BACI</name>
<reference evidence="1 2" key="1">
    <citation type="submission" date="2023-07" db="EMBL/GenBank/DDBJ databases">
        <title>Genomic Encyclopedia of Type Strains, Phase IV (KMG-IV): sequencing the most valuable type-strain genomes for metagenomic binning, comparative biology and taxonomic classification.</title>
        <authorList>
            <person name="Goeker M."/>
        </authorList>
    </citation>
    <scope>NUCLEOTIDE SEQUENCE [LARGE SCALE GENOMIC DNA]</scope>
    <source>
        <strain evidence="1 2">DSM 9768</strain>
    </source>
</reference>